<reference evidence="3 4" key="1">
    <citation type="journal article" date="2006" name="Science">
        <title>Phytophthora genome sequences uncover evolutionary origins and mechanisms of pathogenesis.</title>
        <authorList>
            <person name="Tyler B.M."/>
            <person name="Tripathy S."/>
            <person name="Zhang X."/>
            <person name="Dehal P."/>
            <person name="Jiang R.H."/>
            <person name="Aerts A."/>
            <person name="Arredondo F.D."/>
            <person name="Baxter L."/>
            <person name="Bensasson D."/>
            <person name="Beynon J.L."/>
            <person name="Chapman J."/>
            <person name="Damasceno C.M."/>
            <person name="Dorrance A.E."/>
            <person name="Dou D."/>
            <person name="Dickerman A.W."/>
            <person name="Dubchak I.L."/>
            <person name="Garbelotto M."/>
            <person name="Gijzen M."/>
            <person name="Gordon S.G."/>
            <person name="Govers F."/>
            <person name="Grunwald N.J."/>
            <person name="Huang W."/>
            <person name="Ivors K.L."/>
            <person name="Jones R.W."/>
            <person name="Kamoun S."/>
            <person name="Krampis K."/>
            <person name="Lamour K.H."/>
            <person name="Lee M.K."/>
            <person name="McDonald W.H."/>
            <person name="Medina M."/>
            <person name="Meijer H.J."/>
            <person name="Nordberg E.K."/>
            <person name="Maclean D.J."/>
            <person name="Ospina-Giraldo M.D."/>
            <person name="Morris P.F."/>
            <person name="Phuntumart V."/>
            <person name="Putnam N.H."/>
            <person name="Rash S."/>
            <person name="Rose J.K."/>
            <person name="Sakihama Y."/>
            <person name="Salamov A.A."/>
            <person name="Savidor A."/>
            <person name="Scheuring C.F."/>
            <person name="Smith B.M."/>
            <person name="Sobral B.W."/>
            <person name="Terry A."/>
            <person name="Torto-Alalibo T.A."/>
            <person name="Win J."/>
            <person name="Xu Z."/>
            <person name="Zhang H."/>
            <person name="Grigoriev I.V."/>
            <person name="Rokhsar D.S."/>
            <person name="Boore J.L."/>
        </authorList>
    </citation>
    <scope>NUCLEOTIDE SEQUENCE [LARGE SCALE GENOMIC DNA]</scope>
    <source>
        <strain evidence="3 4">P6497</strain>
    </source>
</reference>
<protein>
    <recommendedName>
        <fullName evidence="2">PX domain-containing protein</fullName>
    </recommendedName>
</protein>
<dbReference type="GO" id="GO:0005768">
    <property type="term" value="C:endosome"/>
    <property type="evidence" value="ECO:0007669"/>
    <property type="project" value="TreeGrafter"/>
</dbReference>
<accession>G5A0N0</accession>
<dbReference type="STRING" id="1094619.G5A0N0"/>
<dbReference type="InterPro" id="IPR001683">
    <property type="entry name" value="PX_dom"/>
</dbReference>
<dbReference type="PANTHER" id="PTHR10555:SF170">
    <property type="entry name" value="FI18122P1"/>
    <property type="match status" value="1"/>
</dbReference>
<dbReference type="FunFam" id="1.20.1270.60:FF:000091">
    <property type="entry name" value="Sorting nexin 1"/>
    <property type="match status" value="1"/>
</dbReference>
<dbReference type="Gene3D" id="3.30.1520.10">
    <property type="entry name" value="Phox-like domain"/>
    <property type="match status" value="1"/>
</dbReference>
<dbReference type="SMART" id="SM00312">
    <property type="entry name" value="PX"/>
    <property type="match status" value="1"/>
</dbReference>
<dbReference type="Pfam" id="PF09325">
    <property type="entry name" value="Vps5"/>
    <property type="match status" value="1"/>
</dbReference>
<dbReference type="Pfam" id="PF00787">
    <property type="entry name" value="PX"/>
    <property type="match status" value="1"/>
</dbReference>
<evidence type="ECO:0000256" key="1">
    <source>
        <dbReference type="SAM" id="MobiDB-lite"/>
    </source>
</evidence>
<dbReference type="SUPFAM" id="SSF103657">
    <property type="entry name" value="BAR/IMD domain-like"/>
    <property type="match status" value="1"/>
</dbReference>
<sequence length="528" mass="58285">MEESTALPPAHSSTANTANANGLEDLTPFLPASDGQYAASLTSSTASSSANAPPPQPTIQVSVSEPVKQGEGMNAYISYKISTATTRPQFSKSAFSVVRRYSDFVWLHAHLSAMYPGVVVPPLPEKLLVGRFSPEFIESRRRALQLFLHRCCLHPELQHSEHLTTFLEASEDQLAAFRRDPRHAAPNAQRGVLFQWLDDTVSSISSTLITPTTNLPKTPVDLEVEDMMAYIEGLEPIMTGLHKHAHGLTKRAREIADGLFEFGVSFTLLGKSEENPSLQEGLSHIGHCSDQLSILAAEHAEREALHFEEPIFDYIRLVGAVKAALQKRNEVRCAYGAAVADLEAKEAALGKLLKSARGGSSEEKVQLAESEVRAAQQHMEDAKLEDDIVTERVLREVERFKREKLADFKHIILDYIQMQIEYSKKVEEEWQQVIPKLTMIHVENGESPLASMSPISEATTNDAFHEQEAATTSLGPMIHEDYIPSNGDLADSLSDLTLMANDDVGQDPYQRSPYGSRPMEDSSPDVSL</sequence>
<name>G5A0N0_PHYSP</name>
<dbReference type="PROSITE" id="PS50195">
    <property type="entry name" value="PX"/>
    <property type="match status" value="1"/>
</dbReference>
<dbReference type="OMA" id="WSLHRFI"/>
<dbReference type="KEGG" id="psoj:PHYSODRAFT_563523"/>
<dbReference type="InterPro" id="IPR015404">
    <property type="entry name" value="Vps5_C"/>
</dbReference>
<dbReference type="InParanoid" id="G5A0N0"/>
<evidence type="ECO:0000259" key="2">
    <source>
        <dbReference type="PROSITE" id="PS50195"/>
    </source>
</evidence>
<dbReference type="InterPro" id="IPR036871">
    <property type="entry name" value="PX_dom_sf"/>
</dbReference>
<feature type="compositionally biased region" description="Low complexity" evidence="1">
    <location>
        <begin position="40"/>
        <end position="51"/>
    </location>
</feature>
<dbReference type="FunFam" id="3.30.1520.10:FF:000061">
    <property type="entry name" value="Sorting nexin 1"/>
    <property type="match status" value="1"/>
</dbReference>
<dbReference type="AlphaFoldDB" id="G5A0N0"/>
<gene>
    <name evidence="3" type="ORF">PHYSODRAFT_563523</name>
</gene>
<dbReference type="SMR" id="G5A0N0"/>
<feature type="region of interest" description="Disordered" evidence="1">
    <location>
        <begin position="1"/>
        <end position="27"/>
    </location>
</feature>
<dbReference type="GO" id="GO:0035091">
    <property type="term" value="F:phosphatidylinositol binding"/>
    <property type="evidence" value="ECO:0007669"/>
    <property type="project" value="InterPro"/>
</dbReference>
<dbReference type="PANTHER" id="PTHR10555">
    <property type="entry name" value="SORTING NEXIN"/>
    <property type="match status" value="1"/>
</dbReference>
<dbReference type="EMBL" id="JH159158">
    <property type="protein sequence ID" value="EGZ10566.1"/>
    <property type="molecule type" value="Genomic_DNA"/>
</dbReference>
<feature type="region of interest" description="Disordered" evidence="1">
    <location>
        <begin position="40"/>
        <end position="65"/>
    </location>
</feature>
<evidence type="ECO:0000313" key="4">
    <source>
        <dbReference type="Proteomes" id="UP000002640"/>
    </source>
</evidence>
<keyword evidence="4" id="KW-1185">Reference proteome</keyword>
<feature type="domain" description="PX" evidence="2">
    <location>
        <begin position="57"/>
        <end position="174"/>
    </location>
</feature>
<dbReference type="RefSeq" id="XP_009533311.1">
    <property type="nucleotide sequence ID" value="XM_009535016.1"/>
</dbReference>
<feature type="region of interest" description="Disordered" evidence="1">
    <location>
        <begin position="499"/>
        <end position="528"/>
    </location>
</feature>
<dbReference type="CDD" id="cd07596">
    <property type="entry name" value="BAR_SNX"/>
    <property type="match status" value="1"/>
</dbReference>
<dbReference type="Gene3D" id="1.20.1270.60">
    <property type="entry name" value="Arfaptin homology (AH) domain/BAR domain"/>
    <property type="match status" value="1"/>
</dbReference>
<proteinExistence type="predicted"/>
<dbReference type="Proteomes" id="UP000002640">
    <property type="component" value="Unassembled WGS sequence"/>
</dbReference>
<feature type="compositionally biased region" description="Low complexity" evidence="1">
    <location>
        <begin position="12"/>
        <end position="21"/>
    </location>
</feature>
<organism evidence="3 4">
    <name type="scientific">Phytophthora sojae (strain P6497)</name>
    <name type="common">Soybean stem and root rot agent</name>
    <name type="synonym">Phytophthora megasperma f. sp. glycines</name>
    <dbReference type="NCBI Taxonomy" id="1094619"/>
    <lineage>
        <taxon>Eukaryota</taxon>
        <taxon>Sar</taxon>
        <taxon>Stramenopiles</taxon>
        <taxon>Oomycota</taxon>
        <taxon>Peronosporomycetes</taxon>
        <taxon>Peronosporales</taxon>
        <taxon>Peronosporaceae</taxon>
        <taxon>Phytophthora</taxon>
    </lineage>
</organism>
<dbReference type="CDD" id="cd06859">
    <property type="entry name" value="PX_SNX1_2_like"/>
    <property type="match status" value="1"/>
</dbReference>
<dbReference type="GeneID" id="20663734"/>
<evidence type="ECO:0000313" key="3">
    <source>
        <dbReference type="EMBL" id="EGZ10566.1"/>
    </source>
</evidence>
<dbReference type="SUPFAM" id="SSF64268">
    <property type="entry name" value="PX domain"/>
    <property type="match status" value="1"/>
</dbReference>
<dbReference type="InterPro" id="IPR027267">
    <property type="entry name" value="AH/BAR_dom_sf"/>
</dbReference>